<dbReference type="InParanoid" id="H8MM32"/>
<sequence>MSTRRPRGWVGLALLVSACTTVGPDYRGPPPSAVVHMPEATGAFLGAVEPHYSAEPVPGEWWRLYEDPLLEGLVQQALKSNVDLRVAAANLARSRALLAEVGAAKLPSTGVDASVGVGRVAPLPSSVTYGLGFDISYQVDLFGRIRRGIEAARADTEAVQAALDLTHITVAAETTRAYASVCSVGNEVSVARRVLALQEESLSRTRRLVEAGRGTALDLSRARAQVEALRANVPPLVAQRRIALLRLAVLSGRPPAAFPPDVEACETPPRLSSPIPVEDGAALLRRRPDVRQAERTLAAATARIGVATADLYPTVSFGLSAASGGLLESFGQESTLGWSLGPLLSWTFPNTRVARSRIAQADAAAQGALAQFDRVVLNALLETESNLTQYTQDLERVTALTAARDFSAQAAREADALYRGGREDFLTVLDAERTRANAEASLASAQTRLVSDQIALFLSLGGGWEEAPPAGGP</sequence>
<dbReference type="STRING" id="1144275.COCOR_03596"/>
<dbReference type="RefSeq" id="WP_014396408.1">
    <property type="nucleotide sequence ID" value="NC_017030.1"/>
</dbReference>
<dbReference type="AlphaFoldDB" id="H8MM32"/>
<keyword evidence="2" id="KW-0564">Palmitate</keyword>
<dbReference type="Pfam" id="PF02321">
    <property type="entry name" value="OEP"/>
    <property type="match status" value="2"/>
</dbReference>
<keyword evidence="4" id="KW-1185">Reference proteome</keyword>
<organism evidence="3 4">
    <name type="scientific">Corallococcus coralloides (strain ATCC 25202 / DSM 2259 / NBRC 100086 / M2)</name>
    <name type="common">Myxococcus coralloides</name>
    <dbReference type="NCBI Taxonomy" id="1144275"/>
    <lineage>
        <taxon>Bacteria</taxon>
        <taxon>Pseudomonadati</taxon>
        <taxon>Myxococcota</taxon>
        <taxon>Myxococcia</taxon>
        <taxon>Myxococcales</taxon>
        <taxon>Cystobacterineae</taxon>
        <taxon>Myxococcaceae</taxon>
        <taxon>Corallococcus</taxon>
    </lineage>
</organism>
<accession>H8MM32</accession>
<dbReference type="EMBL" id="CP003389">
    <property type="protein sequence ID" value="AFE09706.1"/>
    <property type="molecule type" value="Genomic_DNA"/>
</dbReference>
<reference evidence="4" key="2">
    <citation type="submission" date="2012-03" db="EMBL/GenBank/DDBJ databases">
        <title>Genome sequence of the fruiting myxobacterium Corallococcus coralloides DSM 2259.</title>
        <authorList>
            <person name="Huntley S."/>
            <person name="Zhang Y."/>
            <person name="Treuner-Lange A."/>
            <person name="Sensen C.W."/>
            <person name="Sogaard-Andersen L."/>
        </authorList>
    </citation>
    <scope>NUCLEOTIDE SEQUENCE [LARGE SCALE GENOMIC DNA]</scope>
    <source>
        <strain evidence="4">ATCC 25202 / DSM 2259 / NBRC 100086 / M2</strain>
    </source>
</reference>
<keyword evidence="2" id="KW-1134">Transmembrane beta strand</keyword>
<keyword evidence="2" id="KW-0812">Transmembrane</keyword>
<dbReference type="InterPro" id="IPR010131">
    <property type="entry name" value="MdtP/NodT-like"/>
</dbReference>
<dbReference type="OrthoDB" id="9783163at2"/>
<evidence type="ECO:0000313" key="4">
    <source>
        <dbReference type="Proteomes" id="UP000007587"/>
    </source>
</evidence>
<dbReference type="Gene3D" id="2.20.200.10">
    <property type="entry name" value="Outer membrane efflux proteins (OEP)"/>
    <property type="match status" value="1"/>
</dbReference>
<dbReference type="NCBIfam" id="TIGR01845">
    <property type="entry name" value="outer_NodT"/>
    <property type="match status" value="1"/>
</dbReference>
<dbReference type="PANTHER" id="PTHR30203">
    <property type="entry name" value="OUTER MEMBRANE CATION EFFLUX PROTEIN"/>
    <property type="match status" value="1"/>
</dbReference>
<dbReference type="InterPro" id="IPR003423">
    <property type="entry name" value="OMP_efflux"/>
</dbReference>
<evidence type="ECO:0000256" key="2">
    <source>
        <dbReference type="RuleBase" id="RU362097"/>
    </source>
</evidence>
<dbReference type="PANTHER" id="PTHR30203:SF21">
    <property type="entry name" value="OUTER MEMBRANE COMPONENT OF MULTIDRUG EFFLUX PUMP-RELATED"/>
    <property type="match status" value="1"/>
</dbReference>
<keyword evidence="2" id="KW-0472">Membrane</keyword>
<dbReference type="KEGG" id="ccx:COCOR_03596"/>
<name>H8MM32_CORCM</name>
<dbReference type="PROSITE" id="PS51257">
    <property type="entry name" value="PROKAR_LIPOPROTEIN"/>
    <property type="match status" value="1"/>
</dbReference>
<dbReference type="GO" id="GO:0005886">
    <property type="term" value="C:plasma membrane"/>
    <property type="evidence" value="ECO:0007669"/>
    <property type="project" value="UniProtKB-SubCell"/>
</dbReference>
<dbReference type="HOGENOM" id="CLU_012817_13_0_7"/>
<proteinExistence type="inferred from homology"/>
<dbReference type="Proteomes" id="UP000007587">
    <property type="component" value="Chromosome"/>
</dbReference>
<evidence type="ECO:0000256" key="1">
    <source>
        <dbReference type="ARBA" id="ARBA00007613"/>
    </source>
</evidence>
<gene>
    <name evidence="3" type="primary">oprM</name>
    <name evidence="3" type="ordered locus">COCOR_03596</name>
</gene>
<evidence type="ECO:0000313" key="3">
    <source>
        <dbReference type="EMBL" id="AFE09706.1"/>
    </source>
</evidence>
<comment type="similarity">
    <text evidence="1 2">Belongs to the outer membrane factor (OMF) (TC 1.B.17) family.</text>
</comment>
<comment type="subcellular location">
    <subcellularLocation>
        <location evidence="2">Cell membrane</location>
        <topology evidence="2">Lipid-anchor</topology>
    </subcellularLocation>
</comment>
<dbReference type="SUPFAM" id="SSF56954">
    <property type="entry name" value="Outer membrane efflux proteins (OEP)"/>
    <property type="match status" value="1"/>
</dbReference>
<reference evidence="3 4" key="1">
    <citation type="journal article" date="2012" name="J. Bacteriol.">
        <title>Complete Genome Sequence of the Fruiting Myxobacterium Corallococcus coralloides DSM 2259.</title>
        <authorList>
            <person name="Huntley S."/>
            <person name="Zhang Y."/>
            <person name="Treuner-Lange A."/>
            <person name="Kneip S."/>
            <person name="Sensen C.W."/>
            <person name="Sogaard-Andersen L."/>
        </authorList>
    </citation>
    <scope>NUCLEOTIDE SEQUENCE [LARGE SCALE GENOMIC DNA]</scope>
    <source>
        <strain evidence="4">ATCC 25202 / DSM 2259 / NBRC 100086 / M2</strain>
    </source>
</reference>
<dbReference type="Gene3D" id="1.20.1600.10">
    <property type="entry name" value="Outer membrane efflux proteins (OEP)"/>
    <property type="match status" value="1"/>
</dbReference>
<protein>
    <submittedName>
        <fullName evidence="3">Outer membrane component of tripartite multidrug resistance system</fullName>
    </submittedName>
</protein>
<keyword evidence="2" id="KW-0449">Lipoprotein</keyword>
<dbReference type="eggNOG" id="COG1538">
    <property type="taxonomic scope" value="Bacteria"/>
</dbReference>
<dbReference type="GO" id="GO:0015562">
    <property type="term" value="F:efflux transmembrane transporter activity"/>
    <property type="evidence" value="ECO:0007669"/>
    <property type="project" value="InterPro"/>
</dbReference>